<gene>
    <name evidence="1" type="ordered locus">SGRA_2468</name>
</gene>
<reference evidence="1 2" key="1">
    <citation type="journal article" date="2012" name="Stand. Genomic Sci.">
        <title>Complete genome sequencing and analysis of Saprospira grandis str. Lewin, a predatory marine bacterium.</title>
        <authorList>
            <person name="Saw J.H."/>
            <person name="Yuryev A."/>
            <person name="Kanbe M."/>
            <person name="Hou S."/>
            <person name="Young A.G."/>
            <person name="Aizawa S."/>
            <person name="Alam M."/>
        </authorList>
    </citation>
    <scope>NUCLEOTIDE SEQUENCE [LARGE SCALE GENOMIC DNA]</scope>
    <source>
        <strain evidence="1 2">Lewin</strain>
    </source>
</reference>
<dbReference type="KEGG" id="sgn:SGRA_2468"/>
<organism evidence="1 2">
    <name type="scientific">Saprospira grandis (strain Lewin)</name>
    <dbReference type="NCBI Taxonomy" id="984262"/>
    <lineage>
        <taxon>Bacteria</taxon>
        <taxon>Pseudomonadati</taxon>
        <taxon>Bacteroidota</taxon>
        <taxon>Saprospiria</taxon>
        <taxon>Saprospirales</taxon>
        <taxon>Saprospiraceae</taxon>
        <taxon>Saprospira</taxon>
    </lineage>
</organism>
<evidence type="ECO:0000313" key="1">
    <source>
        <dbReference type="EMBL" id="AFC25196.1"/>
    </source>
</evidence>
<keyword evidence="2" id="KW-1185">Reference proteome</keyword>
<dbReference type="HOGENOM" id="CLU_3047872_0_0_10"/>
<sequence length="54" mass="5829">MSLGSKKGKHKILNSLVFSLSFLAGRDKINSPSVYLSTKEQPIKSDIIVGPKVA</sequence>
<protein>
    <submittedName>
        <fullName evidence="1">Uncharacterized protein</fullName>
    </submittedName>
</protein>
<name>H6L5I0_SAPGL</name>
<proteinExistence type="predicted"/>
<dbReference type="Proteomes" id="UP000007519">
    <property type="component" value="Chromosome"/>
</dbReference>
<evidence type="ECO:0000313" key="2">
    <source>
        <dbReference type="Proteomes" id="UP000007519"/>
    </source>
</evidence>
<dbReference type="AlphaFoldDB" id="H6L5I0"/>
<accession>H6L5I0</accession>
<dbReference type="EMBL" id="CP002831">
    <property type="protein sequence ID" value="AFC25196.1"/>
    <property type="molecule type" value="Genomic_DNA"/>
</dbReference>